<protein>
    <submittedName>
        <fullName evidence="2">Uncharacterized protein</fullName>
    </submittedName>
</protein>
<keyword evidence="3" id="KW-1185">Reference proteome</keyword>
<dbReference type="AlphaFoldDB" id="A0A0L0F6Q9"/>
<feature type="compositionally biased region" description="Low complexity" evidence="1">
    <location>
        <begin position="29"/>
        <end position="47"/>
    </location>
</feature>
<dbReference type="EMBL" id="KQ247337">
    <property type="protein sequence ID" value="KNC72256.1"/>
    <property type="molecule type" value="Genomic_DNA"/>
</dbReference>
<dbReference type="Proteomes" id="UP000054560">
    <property type="component" value="Unassembled WGS sequence"/>
</dbReference>
<feature type="compositionally biased region" description="Polar residues" evidence="1">
    <location>
        <begin position="264"/>
        <end position="280"/>
    </location>
</feature>
<feature type="compositionally biased region" description="Low complexity" evidence="1">
    <location>
        <begin position="308"/>
        <end position="323"/>
    </location>
</feature>
<dbReference type="GeneID" id="25915698"/>
<feature type="compositionally biased region" description="Basic residues" evidence="1">
    <location>
        <begin position="293"/>
        <end position="303"/>
    </location>
</feature>
<proteinExistence type="predicted"/>
<feature type="region of interest" description="Disordered" evidence="1">
    <location>
        <begin position="202"/>
        <end position="358"/>
    </location>
</feature>
<feature type="region of interest" description="Disordered" evidence="1">
    <location>
        <begin position="121"/>
        <end position="183"/>
    </location>
</feature>
<feature type="compositionally biased region" description="Polar residues" evidence="1">
    <location>
        <begin position="243"/>
        <end position="253"/>
    </location>
</feature>
<feature type="compositionally biased region" description="Polar residues" evidence="1">
    <location>
        <begin position="124"/>
        <end position="134"/>
    </location>
</feature>
<feature type="region of interest" description="Disordered" evidence="1">
    <location>
        <begin position="388"/>
        <end position="421"/>
    </location>
</feature>
<feature type="compositionally biased region" description="Polar residues" evidence="1">
    <location>
        <begin position="226"/>
        <end position="235"/>
    </location>
</feature>
<feature type="non-terminal residue" evidence="2">
    <location>
        <position position="1"/>
    </location>
</feature>
<gene>
    <name evidence="2" type="ORF">SARC_15194</name>
</gene>
<organism evidence="2 3">
    <name type="scientific">Sphaeroforma arctica JP610</name>
    <dbReference type="NCBI Taxonomy" id="667725"/>
    <lineage>
        <taxon>Eukaryota</taxon>
        <taxon>Ichthyosporea</taxon>
        <taxon>Ichthyophonida</taxon>
        <taxon>Sphaeroforma</taxon>
    </lineage>
</organism>
<sequence length="421" mass="46664">PHLASPNQHESKITARPRPSLRQNESVSQQQKQPQPQTQTQTQTVQVRGRRRNTSDPEQAQLPPRRLRSIVGTNSHGEMEKGPAYARHNLKCSVDPDVHETTHDTTLYARRHASDLLRRPQRTPDISSRATDTPSAPPVVAHTPPHIGAAQVRRRSVSATRPHHAAPRSPVPTHRTGTHSLAQSPITAIAVNTITTHAIATRSKSVKALSSRPRVNSGTGEKGHNTPDSTSQQTKRPPMRKTYSVQIPTQPAASSRPRAESFLGTPQTHSQIHSQTTSPTAPMRVYVISPNTVRKKKSTPRTSKRPDQPQSHAQPQSQSQSGSVRDVPKDAPRAHVTQPVRHSRETTPRLGALSRAQHQAETLITSHVVQQHAQRMRNEYVVGQTPNTQEVYTQPIKDTWKPDMRGRSTRNSEVQVNGKAR</sequence>
<evidence type="ECO:0000313" key="3">
    <source>
        <dbReference type="Proteomes" id="UP000054560"/>
    </source>
</evidence>
<name>A0A0L0F6Q9_9EUKA</name>
<dbReference type="RefSeq" id="XP_014146158.1">
    <property type="nucleotide sequence ID" value="XM_014290683.1"/>
</dbReference>
<evidence type="ECO:0000313" key="2">
    <source>
        <dbReference type="EMBL" id="KNC72256.1"/>
    </source>
</evidence>
<reference evidence="2 3" key="1">
    <citation type="submission" date="2011-02" db="EMBL/GenBank/DDBJ databases">
        <title>The Genome Sequence of Sphaeroforma arctica JP610.</title>
        <authorList>
            <consortium name="The Broad Institute Genome Sequencing Platform"/>
            <person name="Russ C."/>
            <person name="Cuomo C."/>
            <person name="Young S.K."/>
            <person name="Zeng Q."/>
            <person name="Gargeya S."/>
            <person name="Alvarado L."/>
            <person name="Berlin A."/>
            <person name="Chapman S.B."/>
            <person name="Chen Z."/>
            <person name="Freedman E."/>
            <person name="Gellesch M."/>
            <person name="Goldberg J."/>
            <person name="Griggs A."/>
            <person name="Gujja S."/>
            <person name="Heilman E."/>
            <person name="Heiman D."/>
            <person name="Howarth C."/>
            <person name="Mehta T."/>
            <person name="Neiman D."/>
            <person name="Pearson M."/>
            <person name="Roberts A."/>
            <person name="Saif S."/>
            <person name="Shea T."/>
            <person name="Shenoy N."/>
            <person name="Sisk P."/>
            <person name="Stolte C."/>
            <person name="Sykes S."/>
            <person name="White J."/>
            <person name="Yandava C."/>
            <person name="Burger G."/>
            <person name="Gray M.W."/>
            <person name="Holland P.W.H."/>
            <person name="King N."/>
            <person name="Lang F.B.F."/>
            <person name="Roger A.J."/>
            <person name="Ruiz-Trillo I."/>
            <person name="Haas B."/>
            <person name="Nusbaum C."/>
            <person name="Birren B."/>
        </authorList>
    </citation>
    <scope>NUCLEOTIDE SEQUENCE [LARGE SCALE GENOMIC DNA]</scope>
    <source>
        <strain evidence="2 3">JP610</strain>
    </source>
</reference>
<accession>A0A0L0F6Q9</accession>
<feature type="compositionally biased region" description="Basic residues" evidence="1">
    <location>
        <begin position="152"/>
        <end position="166"/>
    </location>
</feature>
<feature type="region of interest" description="Disordered" evidence="1">
    <location>
        <begin position="1"/>
        <end position="81"/>
    </location>
</feature>
<evidence type="ECO:0000256" key="1">
    <source>
        <dbReference type="SAM" id="MobiDB-lite"/>
    </source>
</evidence>